<dbReference type="AlphaFoldDB" id="A0A3S3RM34"/>
<comment type="similarity">
    <text evidence="1 3">Belongs to the PDCD5 family.</text>
</comment>
<dbReference type="InterPro" id="IPR036883">
    <property type="entry name" value="PDCD5-like_sf"/>
</dbReference>
<organism evidence="5 6">
    <name type="scientific">Methanosuratincola subterraneus</name>
    <dbReference type="NCBI Taxonomy" id="2593994"/>
    <lineage>
        <taxon>Archaea</taxon>
        <taxon>Thermoproteota</taxon>
        <taxon>Methanosuratincolia</taxon>
        <taxon>Candidatus Methanomethylicales</taxon>
        <taxon>Candidatus Methanomethylicaceae</taxon>
        <taxon>Candidatus Methanosuratincola (ex Vanwonterghem et al. 2016)</taxon>
    </lineage>
</organism>
<proteinExistence type="inferred from homology"/>
<accession>A0A3S3RM34</accession>
<evidence type="ECO:0000256" key="2">
    <source>
        <dbReference type="ARBA" id="ARBA00023125"/>
    </source>
</evidence>
<reference evidence="5 6" key="1">
    <citation type="submission" date="2018-12" db="EMBL/GenBank/DDBJ databases">
        <title>The complete genome of the methanogenic archaea of the candidate phylum Verstraetearchaeota, obtained from the metagenome of underground thermal water.</title>
        <authorList>
            <person name="Kadnikov V.V."/>
            <person name="Mardanov A.V."/>
            <person name="Beletsky A.V."/>
            <person name="Karnachuk O.V."/>
            <person name="Ravin N.V."/>
        </authorList>
    </citation>
    <scope>NUCLEOTIDE SEQUENCE [LARGE SCALE GENOMIC DNA]</scope>
    <source>
        <strain evidence="5">Ch88</strain>
    </source>
</reference>
<gene>
    <name evidence="5" type="ORF">Metus_0797</name>
</gene>
<evidence type="ECO:0000313" key="6">
    <source>
        <dbReference type="Proteomes" id="UP000288215"/>
    </source>
</evidence>
<dbReference type="NCBIfam" id="NF003268">
    <property type="entry name" value="PRK04239.1"/>
    <property type="match status" value="1"/>
</dbReference>
<feature type="coiled-coil region" evidence="4">
    <location>
        <begin position="19"/>
        <end position="46"/>
    </location>
</feature>
<dbReference type="Pfam" id="PF01984">
    <property type="entry name" value="dsDNA_bind"/>
    <property type="match status" value="1"/>
</dbReference>
<dbReference type="EMBL" id="RXGA01000003">
    <property type="protein sequence ID" value="RWX72823.1"/>
    <property type="molecule type" value="Genomic_DNA"/>
</dbReference>
<dbReference type="InterPro" id="IPR002836">
    <property type="entry name" value="PDCD5-like"/>
</dbReference>
<dbReference type="PIRSF" id="PIRSF015730">
    <property type="entry name" value="TFAR19"/>
    <property type="match status" value="1"/>
</dbReference>
<dbReference type="GO" id="GO:0005829">
    <property type="term" value="C:cytosol"/>
    <property type="evidence" value="ECO:0007669"/>
    <property type="project" value="TreeGrafter"/>
</dbReference>
<dbReference type="Proteomes" id="UP000288215">
    <property type="component" value="Unassembled WGS sequence"/>
</dbReference>
<evidence type="ECO:0000256" key="4">
    <source>
        <dbReference type="SAM" id="Coils"/>
    </source>
</evidence>
<evidence type="ECO:0000313" key="5">
    <source>
        <dbReference type="EMBL" id="RWX72823.1"/>
    </source>
</evidence>
<evidence type="ECO:0000256" key="3">
    <source>
        <dbReference type="HAMAP-Rule" id="MF_00026"/>
    </source>
</evidence>
<keyword evidence="4" id="KW-0175">Coiled coil</keyword>
<dbReference type="PANTHER" id="PTHR10840:SF0">
    <property type="entry name" value="PROGRAMMED CELL DEATH PROTEIN 5"/>
    <property type="match status" value="1"/>
</dbReference>
<protein>
    <recommendedName>
        <fullName evidence="3">DNA-binding protein Metus_0797</fullName>
    </recommendedName>
</protein>
<comment type="caution">
    <text evidence="5">The sequence shown here is derived from an EMBL/GenBank/DDBJ whole genome shotgun (WGS) entry which is preliminary data.</text>
</comment>
<dbReference type="Gene3D" id="1.10.8.140">
    <property type="entry name" value="PDCD5-like"/>
    <property type="match status" value="1"/>
</dbReference>
<dbReference type="InterPro" id="IPR022889">
    <property type="entry name" value="DNA_bind_arc"/>
</dbReference>
<dbReference type="SUPFAM" id="SSF46950">
    <property type="entry name" value="Double-stranded DNA-binding domain"/>
    <property type="match status" value="1"/>
</dbReference>
<dbReference type="HAMAP" id="MF_00026">
    <property type="entry name" value="dsDNA_bind"/>
    <property type="match status" value="1"/>
</dbReference>
<dbReference type="PANTHER" id="PTHR10840">
    <property type="entry name" value="PROGRAMMED CELL DEATH PROTEIN 5"/>
    <property type="match status" value="1"/>
</dbReference>
<keyword evidence="2 3" id="KW-0238">DNA-binding</keyword>
<sequence length="111" mass="13027">MSGSPDEIDLIKQRKLAEMRRRAVEEEQAERMRQEAEAQKANILRAILTPEARSRLNNLKMVKPEFAEQFEIQLIQLANEGRLPIPLTDEHLKQILSQVQSRKREIRITRI</sequence>
<dbReference type="GO" id="GO:0003677">
    <property type="term" value="F:DNA binding"/>
    <property type="evidence" value="ECO:0007669"/>
    <property type="project" value="UniProtKB-UniRule"/>
</dbReference>
<name>A0A3S3RM34_METS7</name>
<evidence type="ECO:0000256" key="1">
    <source>
        <dbReference type="ARBA" id="ARBA00010490"/>
    </source>
</evidence>